<feature type="transmembrane region" description="Helical" evidence="1">
    <location>
        <begin position="82"/>
        <end position="101"/>
    </location>
</feature>
<evidence type="ECO:0000256" key="1">
    <source>
        <dbReference type="SAM" id="Phobius"/>
    </source>
</evidence>
<dbReference type="KEGG" id="cchl:FPL14_11835"/>
<reference evidence="2 3" key="1">
    <citation type="submission" date="2019-07" db="EMBL/GenBank/DDBJ databases">
        <authorList>
            <person name="Kim J.K."/>
            <person name="Cheong H.-M."/>
            <person name="Choi Y."/>
            <person name="Hwang K.J."/>
            <person name="Lee S."/>
            <person name="Choi C."/>
        </authorList>
    </citation>
    <scope>NUCLEOTIDE SEQUENCE [LARGE SCALE GENOMIC DNA]</scope>
    <source>
        <strain evidence="2 3">KS 22</strain>
    </source>
</reference>
<sequence>MNKQEFIATLQHYLSALPAEERNELLRDYEAHFIYGQQHGKSEDEIARELGDPLALAREVVGPDFLPPPPWTPSRRDTPRTIAVTIMLFFTNLIFAVPVFALLWSVFAAFCAAAIAGLISPIALALEQILYNEYTNLKLFLAIGMLGIGMLMAAWTRTIGKWLILITAKYDQWNVNTWKGRS</sequence>
<proteinExistence type="predicted"/>
<accession>A0A7G5BXW1</accession>
<feature type="transmembrane region" description="Helical" evidence="1">
    <location>
        <begin position="138"/>
        <end position="155"/>
    </location>
</feature>
<protein>
    <submittedName>
        <fullName evidence="2">DUF1700 domain-containing protein</fullName>
    </submittedName>
</protein>
<dbReference type="AlphaFoldDB" id="A0A7G5BXW1"/>
<dbReference type="RefSeq" id="WP_182303133.1">
    <property type="nucleotide sequence ID" value="NZ_CP041969.1"/>
</dbReference>
<keyword evidence="3" id="KW-1185">Reference proteome</keyword>
<keyword evidence="1" id="KW-1133">Transmembrane helix</keyword>
<keyword evidence="1" id="KW-0812">Transmembrane</keyword>
<evidence type="ECO:0000313" key="3">
    <source>
        <dbReference type="Proteomes" id="UP000515679"/>
    </source>
</evidence>
<feature type="transmembrane region" description="Helical" evidence="1">
    <location>
        <begin position="107"/>
        <end position="126"/>
    </location>
</feature>
<gene>
    <name evidence="2" type="ORF">FPL14_11835</name>
</gene>
<evidence type="ECO:0000313" key="2">
    <source>
        <dbReference type="EMBL" id="QMV41795.1"/>
    </source>
</evidence>
<dbReference type="EMBL" id="CP041969">
    <property type="protein sequence ID" value="QMV41795.1"/>
    <property type="molecule type" value="Genomic_DNA"/>
</dbReference>
<keyword evidence="1" id="KW-0472">Membrane</keyword>
<dbReference type="Pfam" id="PF22564">
    <property type="entry name" value="HAAS"/>
    <property type="match status" value="1"/>
</dbReference>
<name>A0A7G5BXW1_9BACL</name>
<dbReference type="Proteomes" id="UP000515679">
    <property type="component" value="Chromosome"/>
</dbReference>
<organism evidence="2 3">
    <name type="scientific">Cohnella cholangitidis</name>
    <dbReference type="NCBI Taxonomy" id="2598458"/>
    <lineage>
        <taxon>Bacteria</taxon>
        <taxon>Bacillati</taxon>
        <taxon>Bacillota</taxon>
        <taxon>Bacilli</taxon>
        <taxon>Bacillales</taxon>
        <taxon>Paenibacillaceae</taxon>
        <taxon>Cohnella</taxon>
    </lineage>
</organism>